<name>A0ABS8HWX5_9FIRM</name>
<proteinExistence type="predicted"/>
<dbReference type="EMBL" id="JAJHJB010000037">
    <property type="protein sequence ID" value="MCC5467658.1"/>
    <property type="molecule type" value="Genomic_DNA"/>
</dbReference>
<keyword evidence="2" id="KW-1185">Reference proteome</keyword>
<dbReference type="RefSeq" id="WP_229536624.1">
    <property type="nucleotide sequence ID" value="NZ_JAJHJB010000037.1"/>
</dbReference>
<protein>
    <submittedName>
        <fullName evidence="1">Uncharacterized protein</fullName>
    </submittedName>
</protein>
<reference evidence="1" key="1">
    <citation type="submission" date="2021-11" db="EMBL/GenBank/DDBJ databases">
        <title>Description of a new species Pelosinus isolated from the bottom sediments of Lake Baikal.</title>
        <authorList>
            <person name="Zakharyuk A."/>
        </authorList>
    </citation>
    <scope>NUCLEOTIDE SEQUENCE</scope>
    <source>
        <strain evidence="1">Bkl1</strain>
    </source>
</reference>
<comment type="caution">
    <text evidence="1">The sequence shown here is derived from an EMBL/GenBank/DDBJ whole genome shotgun (WGS) entry which is preliminary data.</text>
</comment>
<gene>
    <name evidence="1" type="ORF">LMF89_20185</name>
</gene>
<organism evidence="1 2">
    <name type="scientific">Pelosinus baikalensis</name>
    <dbReference type="NCBI Taxonomy" id="2892015"/>
    <lineage>
        <taxon>Bacteria</taxon>
        <taxon>Bacillati</taxon>
        <taxon>Bacillota</taxon>
        <taxon>Negativicutes</taxon>
        <taxon>Selenomonadales</taxon>
        <taxon>Sporomusaceae</taxon>
        <taxon>Pelosinus</taxon>
    </lineage>
</organism>
<accession>A0ABS8HWX5</accession>
<evidence type="ECO:0000313" key="2">
    <source>
        <dbReference type="Proteomes" id="UP001165492"/>
    </source>
</evidence>
<dbReference type="Proteomes" id="UP001165492">
    <property type="component" value="Unassembled WGS sequence"/>
</dbReference>
<evidence type="ECO:0000313" key="1">
    <source>
        <dbReference type="EMBL" id="MCC5467658.1"/>
    </source>
</evidence>
<sequence>MKEKNKPIFLGVKSKESGIMHAPNEIPEEFKERIRNAIKNVLINRNLRAG</sequence>